<accession>A0AAU7WZR9</accession>
<sequence>MNGFKVLSVSATAGTMLVDWGDMTLNHYIPQEILTTPDIDAVALAQVIESMRPAPAVALELPQALQAMVEPSSLGDDERLWRAAQLTTVTWLRDRHYDQLEMKVSTNLSEQQFNELLVYMQSLRDWPQSPHFPQTEHRPVAPSWLAEKTQ</sequence>
<reference evidence="2" key="1">
    <citation type="submission" date="2024-06" db="EMBL/GenBank/DDBJ databases">
        <authorList>
            <person name="Wu L."/>
        </authorList>
    </citation>
    <scope>NUCLEOTIDE SEQUENCE</scope>
    <source>
        <strain evidence="2">W17</strain>
    </source>
</reference>
<dbReference type="RefSeq" id="WP_337154102.1">
    <property type="nucleotide sequence ID" value="NZ_CP158490.1"/>
</dbReference>
<dbReference type="EMBL" id="CP158490">
    <property type="protein sequence ID" value="XBY25442.1"/>
    <property type="molecule type" value="Genomic_DNA"/>
</dbReference>
<organism evidence="2">
    <name type="scientific">Pseudomonas sp. W17</name>
    <dbReference type="NCBI Taxonomy" id="3144407"/>
    <lineage>
        <taxon>Bacteria</taxon>
        <taxon>Pseudomonadati</taxon>
        <taxon>Pseudomonadota</taxon>
        <taxon>Gammaproteobacteria</taxon>
        <taxon>Pseudomonadales</taxon>
        <taxon>Pseudomonadaceae</taxon>
        <taxon>Pseudomonas</taxon>
    </lineage>
</organism>
<protein>
    <recommendedName>
        <fullName evidence="3">Phage tail protein</fullName>
    </recommendedName>
</protein>
<evidence type="ECO:0000313" key="2">
    <source>
        <dbReference type="EMBL" id="XBY25442.1"/>
    </source>
</evidence>
<dbReference type="AlphaFoldDB" id="A0AAU7WZR9"/>
<gene>
    <name evidence="2" type="ORF">ABCR88_06320</name>
</gene>
<proteinExistence type="predicted"/>
<evidence type="ECO:0000256" key="1">
    <source>
        <dbReference type="SAM" id="MobiDB-lite"/>
    </source>
</evidence>
<name>A0AAU7WZR9_9PSED</name>
<feature type="region of interest" description="Disordered" evidence="1">
    <location>
        <begin position="129"/>
        <end position="150"/>
    </location>
</feature>
<evidence type="ECO:0008006" key="3">
    <source>
        <dbReference type="Google" id="ProtNLM"/>
    </source>
</evidence>